<dbReference type="Proteomes" id="UP001612741">
    <property type="component" value="Unassembled WGS sequence"/>
</dbReference>
<dbReference type="EMBL" id="JBITGY010000001">
    <property type="protein sequence ID" value="MFI6496384.1"/>
    <property type="molecule type" value="Genomic_DNA"/>
</dbReference>
<keyword evidence="1" id="KW-1133">Transmembrane helix</keyword>
<sequence>MAPKDWKRKENWLDQDNLIYGGFIAIGIVLVQPFLTVSDLDVAALVCVLSFSVAIPLLAVLTMINQLRKTHQFLGSTRLINFAKGLGQMASVVGVVAAFWHMSWIAGVVLLVSGGFAVTAYGGYFAVLPREMGGEGLQTGEDAIDQYEAAQADPRLEAARTAAHEWAAAEAEAAKQEGRKAE</sequence>
<evidence type="ECO:0008006" key="4">
    <source>
        <dbReference type="Google" id="ProtNLM"/>
    </source>
</evidence>
<feature type="transmembrane region" description="Helical" evidence="1">
    <location>
        <begin position="108"/>
        <end position="128"/>
    </location>
</feature>
<keyword evidence="3" id="KW-1185">Reference proteome</keyword>
<organism evidence="2 3">
    <name type="scientific">Nonomuraea typhae</name>
    <dbReference type="NCBI Taxonomy" id="2603600"/>
    <lineage>
        <taxon>Bacteria</taxon>
        <taxon>Bacillati</taxon>
        <taxon>Actinomycetota</taxon>
        <taxon>Actinomycetes</taxon>
        <taxon>Streptosporangiales</taxon>
        <taxon>Streptosporangiaceae</taxon>
        <taxon>Nonomuraea</taxon>
    </lineage>
</organism>
<accession>A0ABW7YPF0</accession>
<proteinExistence type="predicted"/>
<feature type="transmembrane region" description="Helical" evidence="1">
    <location>
        <begin position="42"/>
        <end position="64"/>
    </location>
</feature>
<gene>
    <name evidence="2" type="ORF">ACIBG2_03315</name>
</gene>
<name>A0ABW7YPF0_9ACTN</name>
<evidence type="ECO:0000313" key="3">
    <source>
        <dbReference type="Proteomes" id="UP001612741"/>
    </source>
</evidence>
<comment type="caution">
    <text evidence="2">The sequence shown here is derived from an EMBL/GenBank/DDBJ whole genome shotgun (WGS) entry which is preliminary data.</text>
</comment>
<keyword evidence="1" id="KW-0812">Transmembrane</keyword>
<feature type="transmembrane region" description="Helical" evidence="1">
    <location>
        <begin position="85"/>
        <end position="102"/>
    </location>
</feature>
<keyword evidence="1" id="KW-0472">Membrane</keyword>
<feature type="transmembrane region" description="Helical" evidence="1">
    <location>
        <begin position="18"/>
        <end position="36"/>
    </location>
</feature>
<dbReference type="RefSeq" id="WP_397078472.1">
    <property type="nucleotide sequence ID" value="NZ_JBITGY010000001.1"/>
</dbReference>
<evidence type="ECO:0000313" key="2">
    <source>
        <dbReference type="EMBL" id="MFI6496384.1"/>
    </source>
</evidence>
<evidence type="ECO:0000256" key="1">
    <source>
        <dbReference type="SAM" id="Phobius"/>
    </source>
</evidence>
<reference evidence="2 3" key="1">
    <citation type="submission" date="2024-10" db="EMBL/GenBank/DDBJ databases">
        <title>The Natural Products Discovery Center: Release of the First 8490 Sequenced Strains for Exploring Actinobacteria Biosynthetic Diversity.</title>
        <authorList>
            <person name="Kalkreuter E."/>
            <person name="Kautsar S.A."/>
            <person name="Yang D."/>
            <person name="Bader C.D."/>
            <person name="Teijaro C.N."/>
            <person name="Fluegel L."/>
            <person name="Davis C.M."/>
            <person name="Simpson J.R."/>
            <person name="Lauterbach L."/>
            <person name="Steele A.D."/>
            <person name="Gui C."/>
            <person name="Meng S."/>
            <person name="Li G."/>
            <person name="Viehrig K."/>
            <person name="Ye F."/>
            <person name="Su P."/>
            <person name="Kiefer A.F."/>
            <person name="Nichols A."/>
            <person name="Cepeda A.J."/>
            <person name="Yan W."/>
            <person name="Fan B."/>
            <person name="Jiang Y."/>
            <person name="Adhikari A."/>
            <person name="Zheng C.-J."/>
            <person name="Schuster L."/>
            <person name="Cowan T.M."/>
            <person name="Smanski M.J."/>
            <person name="Chevrette M.G."/>
            <person name="De Carvalho L.P.S."/>
            <person name="Shen B."/>
        </authorList>
    </citation>
    <scope>NUCLEOTIDE SEQUENCE [LARGE SCALE GENOMIC DNA]</scope>
    <source>
        <strain evidence="2 3">NPDC050545</strain>
    </source>
</reference>
<protein>
    <recommendedName>
        <fullName evidence="4">MFS transporter</fullName>
    </recommendedName>
</protein>